<accession>A0A914DT29</accession>
<name>A0A914DT29_9BILA</name>
<dbReference type="AlphaFoldDB" id="A0A914DT29"/>
<proteinExistence type="predicted"/>
<dbReference type="Proteomes" id="UP000887540">
    <property type="component" value="Unplaced"/>
</dbReference>
<evidence type="ECO:0000313" key="2">
    <source>
        <dbReference type="WBParaSite" id="ACRNAN_scaffold3566.g23390.t1"/>
    </source>
</evidence>
<sequence length="86" mass="9593">MDDQHVLLVISGLSSYLKDPPKTCEDLFCIVGSCEDLGDEVFSSFNKSILSYQLCPGDYLKRIKNGTWVSNESKTCILLDVDNLIT</sequence>
<protein>
    <submittedName>
        <fullName evidence="2">Uncharacterized protein</fullName>
    </submittedName>
</protein>
<evidence type="ECO:0000313" key="1">
    <source>
        <dbReference type="Proteomes" id="UP000887540"/>
    </source>
</evidence>
<keyword evidence="1" id="KW-1185">Reference proteome</keyword>
<organism evidence="1 2">
    <name type="scientific">Acrobeloides nanus</name>
    <dbReference type="NCBI Taxonomy" id="290746"/>
    <lineage>
        <taxon>Eukaryota</taxon>
        <taxon>Metazoa</taxon>
        <taxon>Ecdysozoa</taxon>
        <taxon>Nematoda</taxon>
        <taxon>Chromadorea</taxon>
        <taxon>Rhabditida</taxon>
        <taxon>Tylenchina</taxon>
        <taxon>Cephalobomorpha</taxon>
        <taxon>Cephaloboidea</taxon>
        <taxon>Cephalobidae</taxon>
        <taxon>Acrobeloides</taxon>
    </lineage>
</organism>
<dbReference type="WBParaSite" id="ACRNAN_scaffold3566.g23390.t1">
    <property type="protein sequence ID" value="ACRNAN_scaffold3566.g23390.t1"/>
    <property type="gene ID" value="ACRNAN_scaffold3566.g23390"/>
</dbReference>
<reference evidence="2" key="1">
    <citation type="submission" date="2022-11" db="UniProtKB">
        <authorList>
            <consortium name="WormBaseParasite"/>
        </authorList>
    </citation>
    <scope>IDENTIFICATION</scope>
</reference>